<dbReference type="EMBL" id="MYFO01000029">
    <property type="protein sequence ID" value="TFE85043.1"/>
    <property type="molecule type" value="Genomic_DNA"/>
</dbReference>
<comment type="similarity">
    <text evidence="6">Belongs to the ABC-4 integral membrane protein family.</text>
</comment>
<evidence type="ECO:0000256" key="5">
    <source>
        <dbReference type="ARBA" id="ARBA00023136"/>
    </source>
</evidence>
<dbReference type="RefSeq" id="WP_134755515.1">
    <property type="nucleotide sequence ID" value="NZ_MYFO02000003.1"/>
</dbReference>
<dbReference type="PANTHER" id="PTHR30572:SF4">
    <property type="entry name" value="ABC TRANSPORTER PERMEASE YTRF"/>
    <property type="match status" value="1"/>
</dbReference>
<keyword evidence="3 7" id="KW-0812">Transmembrane</keyword>
<dbReference type="PANTHER" id="PTHR30572">
    <property type="entry name" value="MEMBRANE COMPONENT OF TRANSPORTER-RELATED"/>
    <property type="match status" value="1"/>
</dbReference>
<evidence type="ECO:0000256" key="6">
    <source>
        <dbReference type="ARBA" id="ARBA00038076"/>
    </source>
</evidence>
<evidence type="ECO:0000259" key="8">
    <source>
        <dbReference type="Pfam" id="PF02687"/>
    </source>
</evidence>
<gene>
    <name evidence="10" type="ORF">B5M42_18530</name>
</gene>
<dbReference type="AlphaFoldDB" id="A0A4Y8PVK8"/>
<evidence type="ECO:0000256" key="7">
    <source>
        <dbReference type="SAM" id="Phobius"/>
    </source>
</evidence>
<sequence>MNITESIVAALESLRMNRLRSMLTLIGMVVGVAAVVTVVSVGEAGKVSLASEYDKYPASVFFLIPVSDNKNSEQLKQASLTQRDVEAIGKIPGITAVSGTLTTIMDSDMGKETLRFNLTVANADLVKTENISMLAGRFFTKTEERGRQRVVVIDEALAEKRFGSPEAAVHGKLLLRGKMYTVTGVYQAESNLFSDFVEKRYGIYVPSQAVPVSGDDNSMPYTYIQAKAEPGKGGELQAVMDRVRQATAARHNLHAGDYIAQSSEETQQIVKRVFGVLQIIVGSIAGVSLLVGGVGVMNIMLVTVTERTREIGIRKAIGATPGAIMGQFLIEAVVLCGIGGTIGMVVGIAGAYIFSLCTKWPFIISWWTVAAAFGFSAAIGMFFGLYPANKASRLLPIESLRYE</sequence>
<dbReference type="Proteomes" id="UP000298246">
    <property type="component" value="Unassembled WGS sequence"/>
</dbReference>
<evidence type="ECO:0000313" key="11">
    <source>
        <dbReference type="Proteomes" id="UP000298246"/>
    </source>
</evidence>
<name>A0A4Y8PVK8_9BACL</name>
<dbReference type="GO" id="GO:0005886">
    <property type="term" value="C:plasma membrane"/>
    <property type="evidence" value="ECO:0007669"/>
    <property type="project" value="UniProtKB-SubCell"/>
</dbReference>
<feature type="transmembrane region" description="Helical" evidence="7">
    <location>
        <begin position="276"/>
        <end position="302"/>
    </location>
</feature>
<dbReference type="Pfam" id="PF02687">
    <property type="entry name" value="FtsX"/>
    <property type="match status" value="1"/>
</dbReference>
<reference evidence="10 11" key="1">
    <citation type="submission" date="2017-03" db="EMBL/GenBank/DDBJ databases">
        <title>Isolation of Levoglucosan Utilizing Bacteria.</title>
        <authorList>
            <person name="Arya A.S."/>
        </authorList>
    </citation>
    <scope>NUCLEOTIDE SEQUENCE [LARGE SCALE GENOMIC DNA]</scope>
    <source>
        <strain evidence="10 11">MEC069</strain>
    </source>
</reference>
<dbReference type="OrthoDB" id="9770036at2"/>
<comment type="caution">
    <text evidence="10">The sequence shown here is derived from an EMBL/GenBank/DDBJ whole genome shotgun (WGS) entry which is preliminary data.</text>
</comment>
<evidence type="ECO:0000256" key="2">
    <source>
        <dbReference type="ARBA" id="ARBA00022475"/>
    </source>
</evidence>
<evidence type="ECO:0000313" key="10">
    <source>
        <dbReference type="EMBL" id="TFE85043.1"/>
    </source>
</evidence>
<keyword evidence="5 7" id="KW-0472">Membrane</keyword>
<keyword evidence="2" id="KW-1003">Cell membrane</keyword>
<feature type="transmembrane region" description="Helical" evidence="7">
    <location>
        <begin position="323"/>
        <end position="354"/>
    </location>
</feature>
<dbReference type="GO" id="GO:0022857">
    <property type="term" value="F:transmembrane transporter activity"/>
    <property type="evidence" value="ECO:0007669"/>
    <property type="project" value="TreeGrafter"/>
</dbReference>
<feature type="transmembrane region" description="Helical" evidence="7">
    <location>
        <begin position="360"/>
        <end position="386"/>
    </location>
</feature>
<feature type="domain" description="ABC3 transporter permease C-terminal" evidence="8">
    <location>
        <begin position="283"/>
        <end position="394"/>
    </location>
</feature>
<feature type="transmembrane region" description="Helical" evidence="7">
    <location>
        <begin position="21"/>
        <end position="42"/>
    </location>
</feature>
<keyword evidence="11" id="KW-1185">Reference proteome</keyword>
<feature type="domain" description="MacB-like periplasmic core" evidence="9">
    <location>
        <begin position="21"/>
        <end position="245"/>
    </location>
</feature>
<protein>
    <recommendedName>
        <fullName evidence="12">ABC transporter permease</fullName>
    </recommendedName>
</protein>
<keyword evidence="4 7" id="KW-1133">Transmembrane helix</keyword>
<evidence type="ECO:0000256" key="1">
    <source>
        <dbReference type="ARBA" id="ARBA00004651"/>
    </source>
</evidence>
<dbReference type="InterPro" id="IPR003838">
    <property type="entry name" value="ABC3_permease_C"/>
</dbReference>
<comment type="subcellular location">
    <subcellularLocation>
        <location evidence="1">Cell membrane</location>
        <topology evidence="1">Multi-pass membrane protein</topology>
    </subcellularLocation>
</comment>
<accession>A0A4Y8PVK8</accession>
<dbReference type="InterPro" id="IPR025857">
    <property type="entry name" value="MacB_PCD"/>
</dbReference>
<dbReference type="Pfam" id="PF12704">
    <property type="entry name" value="MacB_PCD"/>
    <property type="match status" value="1"/>
</dbReference>
<proteinExistence type="inferred from homology"/>
<organism evidence="10 11">
    <name type="scientific">Paenibacillus athensensis</name>
    <dbReference type="NCBI Taxonomy" id="1967502"/>
    <lineage>
        <taxon>Bacteria</taxon>
        <taxon>Bacillati</taxon>
        <taxon>Bacillota</taxon>
        <taxon>Bacilli</taxon>
        <taxon>Bacillales</taxon>
        <taxon>Paenibacillaceae</taxon>
        <taxon>Paenibacillus</taxon>
    </lineage>
</organism>
<evidence type="ECO:0000256" key="4">
    <source>
        <dbReference type="ARBA" id="ARBA00022989"/>
    </source>
</evidence>
<evidence type="ECO:0000256" key="3">
    <source>
        <dbReference type="ARBA" id="ARBA00022692"/>
    </source>
</evidence>
<evidence type="ECO:0008006" key="12">
    <source>
        <dbReference type="Google" id="ProtNLM"/>
    </source>
</evidence>
<evidence type="ECO:0000259" key="9">
    <source>
        <dbReference type="Pfam" id="PF12704"/>
    </source>
</evidence>
<dbReference type="InterPro" id="IPR050250">
    <property type="entry name" value="Macrolide_Exporter_MacB"/>
</dbReference>